<evidence type="ECO:0000256" key="1">
    <source>
        <dbReference type="ARBA" id="ARBA00044755"/>
    </source>
</evidence>
<organism evidence="2">
    <name type="scientific">Polynucleobacter sp. UK-FUSCHL-C3</name>
    <dbReference type="NCBI Taxonomy" id="2955208"/>
    <lineage>
        <taxon>Bacteria</taxon>
        <taxon>Pseudomonadati</taxon>
        <taxon>Pseudomonadota</taxon>
        <taxon>Betaproteobacteria</taxon>
        <taxon>Burkholderiales</taxon>
        <taxon>Burkholderiaceae</taxon>
        <taxon>Polynucleobacter</taxon>
    </lineage>
</organism>
<comment type="similarity">
    <text evidence="1">Belongs to the bactofilin family.</text>
</comment>
<dbReference type="PANTHER" id="PTHR35024">
    <property type="entry name" value="HYPOTHETICAL CYTOSOLIC PROTEIN"/>
    <property type="match status" value="1"/>
</dbReference>
<reference evidence="2" key="1">
    <citation type="submission" date="2022-06" db="EMBL/GenBank/DDBJ databases">
        <title>New Polynucleobacter species.</title>
        <authorList>
            <person name="Hahn M.W."/>
        </authorList>
    </citation>
    <scope>NUCLEOTIDE SEQUENCE</scope>
    <source>
        <strain evidence="2">UK-FUSCHL-C3</strain>
    </source>
</reference>
<sequence length="108" mass="11145">MVEANQSGCLFVGEGVVLKGNFAVPDIASVSGVVEGDLSAKQVIVESTGLIRGKVTAESVDIRGEVAEQLTASRSLIIRSSGKVGGSVHYAEIEIEKGGSLHGDLHLI</sequence>
<dbReference type="Pfam" id="PF04519">
    <property type="entry name" value="Bactofilin"/>
    <property type="match status" value="1"/>
</dbReference>
<accession>A0AAU8A1U9</accession>
<dbReference type="PANTHER" id="PTHR35024:SF4">
    <property type="entry name" value="POLYMER-FORMING CYTOSKELETAL PROTEIN"/>
    <property type="match status" value="1"/>
</dbReference>
<dbReference type="InterPro" id="IPR007607">
    <property type="entry name" value="BacA/B"/>
</dbReference>
<protein>
    <submittedName>
        <fullName evidence="2">Polymer-forming cytoskeletal protein</fullName>
    </submittedName>
</protein>
<name>A0AAU8A1U9_9BURK</name>
<proteinExistence type="inferred from homology"/>
<dbReference type="EMBL" id="CP099959">
    <property type="protein sequence ID" value="XCC57356.1"/>
    <property type="molecule type" value="Genomic_DNA"/>
</dbReference>
<dbReference type="RefSeq" id="WP_353438386.1">
    <property type="nucleotide sequence ID" value="NZ_CP099959.1"/>
</dbReference>
<gene>
    <name evidence="2" type="ORF">NKE59_07610</name>
</gene>
<evidence type="ECO:0000313" key="2">
    <source>
        <dbReference type="EMBL" id="XCC57356.1"/>
    </source>
</evidence>
<dbReference type="AlphaFoldDB" id="A0AAU8A1U9"/>